<dbReference type="HOGENOM" id="CLU_029811_0_0_1"/>
<sequence length="572" mass="65525">MDLLNCRPDQWYLNETKYSELLQNEQIWNQIPLLNANELHNFQDWQLVRFQGMIQDMHGPELYLEKFTVTNTETAESTIKYGKYVDGADCKSNETIEECPSTTPSERHVYVAISIPGINPWVHKLEEDRYKLPSTSSSTSVHLKRPVEEMEVASATEPSNSNKRPCNQSAQPAETTPVVSQEYLLNFPIPNPSGKVCHLKVYKDMDKIKLNSICEFVGFLSLNPLLGANIDDDMNGLESQIHNPPPCLIPRIHCVSFKSLTHNNPLVTHEKMSADKMQIIRKELLILLTQLMCGDELAAEYLIYHFISKVYLRKDLMALGKFSLNISNVPMLENIDYVQEIYKFVETLTTKSHYLPMLLENMNELNFVPKKDYSSDRLTSSVLQLSDNTHLVLDETKLTPGKLNEGGVTGVRALSNTIKNQKIMYDFTYYQLEYDCDIPFLVFSEGKSMLPSDVHVILKPEEMHLKTFSEILEAAKHFLKPELLNDIRLYLTNARLTQYDLSDGVLEMVQNKFVEMRQAGNITGDDLHSLLVLARLVCISQGRNTLDEECWKKACALEEARKERIKNRSSEK</sequence>
<dbReference type="GO" id="GO:0003682">
    <property type="term" value="F:chromatin binding"/>
    <property type="evidence" value="ECO:0000318"/>
    <property type="project" value="GO_Central"/>
</dbReference>
<dbReference type="InterPro" id="IPR019140">
    <property type="entry name" value="MCM_complex-bd"/>
</dbReference>
<dbReference type="eggNOG" id="KOG2545">
    <property type="taxonomic scope" value="Eukaryota"/>
</dbReference>
<dbReference type="Pfam" id="PF09739">
    <property type="entry name" value="MCM_bind"/>
    <property type="match status" value="1"/>
</dbReference>
<evidence type="ECO:0000256" key="3">
    <source>
        <dbReference type="ARBA" id="ARBA00015405"/>
    </source>
</evidence>
<organism evidence="6 7">
    <name type="scientific">Tribolium castaneum</name>
    <name type="common">Red flour beetle</name>
    <dbReference type="NCBI Taxonomy" id="7070"/>
    <lineage>
        <taxon>Eukaryota</taxon>
        <taxon>Metazoa</taxon>
        <taxon>Ecdysozoa</taxon>
        <taxon>Arthropoda</taxon>
        <taxon>Hexapoda</taxon>
        <taxon>Insecta</taxon>
        <taxon>Pterygota</taxon>
        <taxon>Neoptera</taxon>
        <taxon>Endopterygota</taxon>
        <taxon>Coleoptera</taxon>
        <taxon>Polyphaga</taxon>
        <taxon>Cucujiformia</taxon>
        <taxon>Tenebrionidae</taxon>
        <taxon>Tenebrionidae incertae sedis</taxon>
        <taxon>Tribolium</taxon>
    </lineage>
</organism>
<reference evidence="6 7" key="1">
    <citation type="journal article" date="2008" name="Nature">
        <title>The genome of the model beetle and pest Tribolium castaneum.</title>
        <authorList>
            <consortium name="Tribolium Genome Sequencing Consortium"/>
            <person name="Richards S."/>
            <person name="Gibbs R.A."/>
            <person name="Weinstock G.M."/>
            <person name="Brown S.J."/>
            <person name="Denell R."/>
            <person name="Beeman R.W."/>
            <person name="Gibbs R."/>
            <person name="Beeman R.W."/>
            <person name="Brown S.J."/>
            <person name="Bucher G."/>
            <person name="Friedrich M."/>
            <person name="Grimmelikhuijzen C.J."/>
            <person name="Klingler M."/>
            <person name="Lorenzen M."/>
            <person name="Richards S."/>
            <person name="Roth S."/>
            <person name="Schroder R."/>
            <person name="Tautz D."/>
            <person name="Zdobnov E.M."/>
            <person name="Muzny D."/>
            <person name="Gibbs R.A."/>
            <person name="Weinstock G.M."/>
            <person name="Attaway T."/>
            <person name="Bell S."/>
            <person name="Buhay C.J."/>
            <person name="Chandrabose M.N."/>
            <person name="Chavez D."/>
            <person name="Clerk-Blankenburg K.P."/>
            <person name="Cree A."/>
            <person name="Dao M."/>
            <person name="Davis C."/>
            <person name="Chacko J."/>
            <person name="Dinh H."/>
            <person name="Dugan-Rocha S."/>
            <person name="Fowler G."/>
            <person name="Garner T.T."/>
            <person name="Garnes J."/>
            <person name="Gnirke A."/>
            <person name="Hawes A."/>
            <person name="Hernandez J."/>
            <person name="Hines S."/>
            <person name="Holder M."/>
            <person name="Hume J."/>
            <person name="Jhangiani S.N."/>
            <person name="Joshi V."/>
            <person name="Khan Z.M."/>
            <person name="Jackson L."/>
            <person name="Kovar C."/>
            <person name="Kowis A."/>
            <person name="Lee S."/>
            <person name="Lewis L.R."/>
            <person name="Margolis J."/>
            <person name="Morgan M."/>
            <person name="Nazareth L.V."/>
            <person name="Nguyen N."/>
            <person name="Okwuonu G."/>
            <person name="Parker D."/>
            <person name="Richards S."/>
            <person name="Ruiz S.J."/>
            <person name="Santibanez J."/>
            <person name="Savard J."/>
            <person name="Scherer S.E."/>
            <person name="Schneider B."/>
            <person name="Sodergren E."/>
            <person name="Tautz D."/>
            <person name="Vattahil S."/>
            <person name="Villasana D."/>
            <person name="White C.S."/>
            <person name="Wright R."/>
            <person name="Park Y."/>
            <person name="Beeman R.W."/>
            <person name="Lord J."/>
            <person name="Oppert B."/>
            <person name="Lorenzen M."/>
            <person name="Brown S."/>
            <person name="Wang L."/>
            <person name="Savard J."/>
            <person name="Tautz D."/>
            <person name="Richards S."/>
            <person name="Weinstock G."/>
            <person name="Gibbs R.A."/>
            <person name="Liu Y."/>
            <person name="Worley K."/>
            <person name="Weinstock G."/>
            <person name="Elsik C.G."/>
            <person name="Reese J.T."/>
            <person name="Elhaik E."/>
            <person name="Landan G."/>
            <person name="Graur D."/>
            <person name="Arensburger P."/>
            <person name="Atkinson P."/>
            <person name="Beeman R.W."/>
            <person name="Beidler J."/>
            <person name="Brown S.J."/>
            <person name="Demuth J.P."/>
            <person name="Drury D.W."/>
            <person name="Du Y.Z."/>
            <person name="Fujiwara H."/>
            <person name="Lorenzen M."/>
            <person name="Maselli V."/>
            <person name="Osanai M."/>
            <person name="Park Y."/>
            <person name="Robertson H.M."/>
            <person name="Tu Z."/>
            <person name="Wang J.J."/>
            <person name="Wang S."/>
            <person name="Richards S."/>
            <person name="Song H."/>
            <person name="Zhang L."/>
            <person name="Sodergren E."/>
            <person name="Werner D."/>
            <person name="Stanke M."/>
            <person name="Morgenstern B."/>
            <person name="Solovyev V."/>
            <person name="Kosarev P."/>
            <person name="Brown G."/>
            <person name="Chen H.C."/>
            <person name="Ermolaeva O."/>
            <person name="Hlavina W."/>
            <person name="Kapustin Y."/>
            <person name="Kiryutin B."/>
            <person name="Kitts P."/>
            <person name="Maglott D."/>
            <person name="Pruitt K."/>
            <person name="Sapojnikov V."/>
            <person name="Souvorov A."/>
            <person name="Mackey A.J."/>
            <person name="Waterhouse R.M."/>
            <person name="Wyder S."/>
            <person name="Zdobnov E.M."/>
            <person name="Zdobnov E.M."/>
            <person name="Wyder S."/>
            <person name="Kriventseva E.V."/>
            <person name="Kadowaki T."/>
            <person name="Bork P."/>
            <person name="Aranda M."/>
            <person name="Bao R."/>
            <person name="Beermann A."/>
            <person name="Berns N."/>
            <person name="Bolognesi R."/>
            <person name="Bonneton F."/>
            <person name="Bopp D."/>
            <person name="Brown S.J."/>
            <person name="Bucher G."/>
            <person name="Butts T."/>
            <person name="Chaumot A."/>
            <person name="Denell R.E."/>
            <person name="Ferrier D.E."/>
            <person name="Friedrich M."/>
            <person name="Gordon C.M."/>
            <person name="Jindra M."/>
            <person name="Klingler M."/>
            <person name="Lan Q."/>
            <person name="Lattorff H.M."/>
            <person name="Laudet V."/>
            <person name="von Levetsow C."/>
            <person name="Liu Z."/>
            <person name="Lutz R."/>
            <person name="Lynch J.A."/>
            <person name="da Fonseca R.N."/>
            <person name="Posnien N."/>
            <person name="Reuter R."/>
            <person name="Roth S."/>
            <person name="Savard J."/>
            <person name="Schinko J.B."/>
            <person name="Schmitt C."/>
            <person name="Schoppmeier M."/>
            <person name="Schroder R."/>
            <person name="Shippy T.D."/>
            <person name="Simonnet F."/>
            <person name="Marques-Souza H."/>
            <person name="Tautz D."/>
            <person name="Tomoyasu Y."/>
            <person name="Trauner J."/>
            <person name="Van der Zee M."/>
            <person name="Vervoort M."/>
            <person name="Wittkopp N."/>
            <person name="Wimmer E.A."/>
            <person name="Yang X."/>
            <person name="Jones A.K."/>
            <person name="Sattelle D.B."/>
            <person name="Ebert P.R."/>
            <person name="Nelson D."/>
            <person name="Scott J.G."/>
            <person name="Beeman R.W."/>
            <person name="Muthukrishnan S."/>
            <person name="Kramer K.J."/>
            <person name="Arakane Y."/>
            <person name="Beeman R.W."/>
            <person name="Zhu Q."/>
            <person name="Hogenkamp D."/>
            <person name="Dixit R."/>
            <person name="Oppert B."/>
            <person name="Jiang H."/>
            <person name="Zou Z."/>
            <person name="Marshall J."/>
            <person name="Elpidina E."/>
            <person name="Vinokurov K."/>
            <person name="Oppert C."/>
            <person name="Zou Z."/>
            <person name="Evans J."/>
            <person name="Lu Z."/>
            <person name="Zhao P."/>
            <person name="Sumathipala N."/>
            <person name="Altincicek B."/>
            <person name="Vilcinskas A."/>
            <person name="Williams M."/>
            <person name="Hultmark D."/>
            <person name="Hetru C."/>
            <person name="Jiang H."/>
            <person name="Grimmelikhuijzen C.J."/>
            <person name="Hauser F."/>
            <person name="Cazzamali G."/>
            <person name="Williamson M."/>
            <person name="Park Y."/>
            <person name="Li B."/>
            <person name="Tanaka Y."/>
            <person name="Predel R."/>
            <person name="Neupert S."/>
            <person name="Schachtner J."/>
            <person name="Verleyen P."/>
            <person name="Raible F."/>
            <person name="Bork P."/>
            <person name="Friedrich M."/>
            <person name="Walden K.K."/>
            <person name="Robertson H.M."/>
            <person name="Angeli S."/>
            <person name="Foret S."/>
            <person name="Bucher G."/>
            <person name="Schuetz S."/>
            <person name="Maleszka R."/>
            <person name="Wimmer E.A."/>
            <person name="Beeman R.W."/>
            <person name="Lorenzen M."/>
            <person name="Tomoyasu Y."/>
            <person name="Miller S.C."/>
            <person name="Grossmann D."/>
            <person name="Bucher G."/>
        </authorList>
    </citation>
    <scope>NUCLEOTIDE SEQUENCE [LARGE SCALE GENOMIC DNA]</scope>
    <source>
        <strain evidence="6 7">Georgia GA2</strain>
    </source>
</reference>
<gene>
    <name evidence="6" type="primary">AUGUSTUS-3.0.2_03148</name>
    <name evidence="6" type="ORF">TcasGA2_TC003148</name>
</gene>
<feature type="compositionally biased region" description="Polar residues" evidence="5">
    <location>
        <begin position="156"/>
        <end position="173"/>
    </location>
</feature>
<evidence type="ECO:0000256" key="1">
    <source>
        <dbReference type="ARBA" id="ARBA00004123"/>
    </source>
</evidence>
<evidence type="ECO:0000256" key="2">
    <source>
        <dbReference type="ARBA" id="ARBA00007925"/>
    </source>
</evidence>
<dbReference type="FunCoup" id="D6WEZ4">
    <property type="interactions" value="1842"/>
</dbReference>
<dbReference type="STRING" id="7070.D6WEZ4"/>
<dbReference type="GO" id="GO:0006261">
    <property type="term" value="P:DNA-templated DNA replication"/>
    <property type="evidence" value="ECO:0000318"/>
    <property type="project" value="GO_Central"/>
</dbReference>
<proteinExistence type="inferred from homology"/>
<name>D6WEZ4_TRICA</name>
<evidence type="ECO:0000256" key="4">
    <source>
        <dbReference type="ARBA" id="ARBA00023242"/>
    </source>
</evidence>
<evidence type="ECO:0000313" key="7">
    <source>
        <dbReference type="Proteomes" id="UP000007266"/>
    </source>
</evidence>
<keyword evidence="4" id="KW-0539">Nucleus</keyword>
<dbReference type="GO" id="GO:0005634">
    <property type="term" value="C:nucleus"/>
    <property type="evidence" value="ECO:0007669"/>
    <property type="project" value="UniProtKB-SubCell"/>
</dbReference>
<dbReference type="EMBL" id="KQ971319">
    <property type="protein sequence ID" value="EFA00312.1"/>
    <property type="molecule type" value="Genomic_DNA"/>
</dbReference>
<protein>
    <recommendedName>
        <fullName evidence="3">Mini-chromosome maintenance complex-binding protein</fullName>
    </recommendedName>
</protein>
<feature type="region of interest" description="Disordered" evidence="5">
    <location>
        <begin position="134"/>
        <end position="173"/>
    </location>
</feature>
<dbReference type="OrthoDB" id="329666at2759"/>
<dbReference type="PANTHER" id="PTHR13489:SF0">
    <property type="entry name" value="MINI-CHROMOSOME MAINTENANCE COMPLEX-BINDING PROTEIN"/>
    <property type="match status" value="1"/>
</dbReference>
<dbReference type="Proteomes" id="UP000007266">
    <property type="component" value="Linkage group 3"/>
</dbReference>
<comment type="subcellular location">
    <subcellularLocation>
        <location evidence="1">Nucleus</location>
    </subcellularLocation>
</comment>
<evidence type="ECO:0000313" key="6">
    <source>
        <dbReference type="EMBL" id="EFA00312.1"/>
    </source>
</evidence>
<accession>D6WEZ4</accession>
<dbReference type="PANTHER" id="PTHR13489">
    <property type="entry name" value="MINI-CHROMOSOME MAINTENANCE COMPLEX-BINDING PROTEIN"/>
    <property type="match status" value="1"/>
</dbReference>
<comment type="similarity">
    <text evidence="2">Belongs to the MCMBP family.</text>
</comment>
<reference evidence="6 7" key="2">
    <citation type="journal article" date="2010" name="Nucleic Acids Res.">
        <title>BeetleBase in 2010: revisions to provide comprehensive genomic information for Tribolium castaneum.</title>
        <authorList>
            <person name="Kim H.S."/>
            <person name="Murphy T."/>
            <person name="Xia J."/>
            <person name="Caragea D."/>
            <person name="Park Y."/>
            <person name="Beeman R.W."/>
            <person name="Lorenzen M.D."/>
            <person name="Butcher S."/>
            <person name="Manak J.R."/>
            <person name="Brown S.J."/>
        </authorList>
    </citation>
    <scope>GENOME REANNOTATION</scope>
    <source>
        <strain evidence="6 7">Georgia GA2</strain>
    </source>
</reference>
<evidence type="ECO:0000256" key="5">
    <source>
        <dbReference type="SAM" id="MobiDB-lite"/>
    </source>
</evidence>
<dbReference type="InParanoid" id="D6WEZ4"/>
<dbReference type="OMA" id="EEHTEMI"/>
<dbReference type="PhylomeDB" id="D6WEZ4"/>
<dbReference type="KEGG" id="tca:655588"/>
<keyword evidence="7" id="KW-1185">Reference proteome</keyword>
<dbReference type="AlphaFoldDB" id="D6WEZ4"/>